<dbReference type="RefSeq" id="WP_378518328.1">
    <property type="nucleotide sequence ID" value="NZ_CBCSDI010000060.1"/>
</dbReference>
<sequence length="294" mass="31603">MTSYGDQGGPLAIAHRGGAALAPENTLAAFGRSTALGLTHLETDVHVTRDGHVVCFHDTTLARVTGHPGRVADLTLAELRRLRVGGTEQVPTLAEAMATFPQARFAVDLKDERAIDPMARLLRTRPGWADRVLVAGAWNRWLRRLQDEAPGVTTALGWRSLTSLVACARGGVRPLGVRSGGAFAHVPLRLGRLPVHSERVIGRAHDLGIRVVVWTVDEPATMHALLDAGVDGIITDRPDLLREVLVARGQWVRPAPATPAHLPAVVRGARPVRGHRTPAVRSGLPSRGVERHTP</sequence>
<dbReference type="InterPro" id="IPR017946">
    <property type="entry name" value="PLC-like_Pdiesterase_TIM-brl"/>
</dbReference>
<keyword evidence="4" id="KW-1185">Reference proteome</keyword>
<dbReference type="PROSITE" id="PS51704">
    <property type="entry name" value="GP_PDE"/>
    <property type="match status" value="1"/>
</dbReference>
<evidence type="ECO:0000313" key="4">
    <source>
        <dbReference type="Proteomes" id="UP001589698"/>
    </source>
</evidence>
<accession>A0ABV6E122</accession>
<dbReference type="SUPFAM" id="SSF51695">
    <property type="entry name" value="PLC-like phosphodiesterases"/>
    <property type="match status" value="1"/>
</dbReference>
<dbReference type="PANTHER" id="PTHR43805">
    <property type="entry name" value="GLYCEROPHOSPHORYL DIESTER PHOSPHODIESTERASE"/>
    <property type="match status" value="1"/>
</dbReference>
<reference evidence="3 4" key="1">
    <citation type="submission" date="2024-09" db="EMBL/GenBank/DDBJ databases">
        <authorList>
            <person name="Sun Q."/>
            <person name="Mori K."/>
        </authorList>
    </citation>
    <scope>NUCLEOTIDE SEQUENCE [LARGE SCALE GENOMIC DNA]</scope>
    <source>
        <strain evidence="3 4">CCM 8654</strain>
    </source>
</reference>
<evidence type="ECO:0000256" key="1">
    <source>
        <dbReference type="SAM" id="MobiDB-lite"/>
    </source>
</evidence>
<dbReference type="CDD" id="cd08561">
    <property type="entry name" value="GDPD_cytoplasmic_ScUgpQ2_like"/>
    <property type="match status" value="1"/>
</dbReference>
<evidence type="ECO:0000313" key="3">
    <source>
        <dbReference type="EMBL" id="MFC0222679.1"/>
    </source>
</evidence>
<proteinExistence type="predicted"/>
<dbReference type="Proteomes" id="UP001589698">
    <property type="component" value="Unassembled WGS sequence"/>
</dbReference>
<dbReference type="Gene3D" id="3.20.20.190">
    <property type="entry name" value="Phosphatidylinositol (PI) phosphodiesterase"/>
    <property type="match status" value="1"/>
</dbReference>
<feature type="region of interest" description="Disordered" evidence="1">
    <location>
        <begin position="271"/>
        <end position="294"/>
    </location>
</feature>
<comment type="caution">
    <text evidence="3">The sequence shown here is derived from an EMBL/GenBank/DDBJ whole genome shotgun (WGS) entry which is preliminary data.</text>
</comment>
<organism evidence="3 4">
    <name type="scientific">Nocardioides zeicaulis</name>
    <dbReference type="NCBI Taxonomy" id="1776857"/>
    <lineage>
        <taxon>Bacteria</taxon>
        <taxon>Bacillati</taxon>
        <taxon>Actinomycetota</taxon>
        <taxon>Actinomycetes</taxon>
        <taxon>Propionibacteriales</taxon>
        <taxon>Nocardioidaceae</taxon>
        <taxon>Nocardioides</taxon>
    </lineage>
</organism>
<evidence type="ECO:0000259" key="2">
    <source>
        <dbReference type="PROSITE" id="PS51704"/>
    </source>
</evidence>
<feature type="domain" description="GP-PDE" evidence="2">
    <location>
        <begin position="10"/>
        <end position="245"/>
    </location>
</feature>
<dbReference type="InterPro" id="IPR030395">
    <property type="entry name" value="GP_PDE_dom"/>
</dbReference>
<gene>
    <name evidence="3" type="ORF">ACFFJG_09305</name>
</gene>
<protein>
    <submittedName>
        <fullName evidence="3">Glycerophosphodiester phosphodiesterase</fullName>
    </submittedName>
</protein>
<dbReference type="EMBL" id="JBHLXH010000001">
    <property type="protein sequence ID" value="MFC0222679.1"/>
    <property type="molecule type" value="Genomic_DNA"/>
</dbReference>
<name>A0ABV6E122_9ACTN</name>
<dbReference type="PANTHER" id="PTHR43805:SF1">
    <property type="entry name" value="GP-PDE DOMAIN-CONTAINING PROTEIN"/>
    <property type="match status" value="1"/>
</dbReference>
<dbReference type="Pfam" id="PF03009">
    <property type="entry name" value="GDPD"/>
    <property type="match status" value="1"/>
</dbReference>